<accession>A0A2S4WC45</accession>
<keyword evidence="2" id="KW-1185">Reference proteome</keyword>
<reference evidence="2" key="2">
    <citation type="journal article" date="2018" name="BMC Genomics">
        <title>Genomic insights into host adaptation between the wheat stripe rust pathogen (Puccinia striiformis f. sp. tritici) and the barley stripe rust pathogen (Puccinia striiformis f. sp. hordei).</title>
        <authorList>
            <person name="Xia C."/>
            <person name="Wang M."/>
            <person name="Yin C."/>
            <person name="Cornejo O.E."/>
            <person name="Hulbert S.H."/>
            <person name="Chen X."/>
        </authorList>
    </citation>
    <scope>NUCLEOTIDE SEQUENCE [LARGE SCALE GENOMIC DNA]</scope>
    <source>
        <strain evidence="2">93TX-2</strain>
    </source>
</reference>
<gene>
    <name evidence="1" type="ORF">PSHT_04755</name>
</gene>
<dbReference type="VEuPathDB" id="FungiDB:PSHT_04755"/>
<protein>
    <submittedName>
        <fullName evidence="1">Uncharacterized protein</fullName>
    </submittedName>
</protein>
<dbReference type="EMBL" id="PKSM01000050">
    <property type="protein sequence ID" value="POW19323.1"/>
    <property type="molecule type" value="Genomic_DNA"/>
</dbReference>
<dbReference type="AlphaFoldDB" id="A0A2S4WC45"/>
<proteinExistence type="predicted"/>
<comment type="caution">
    <text evidence="1">The sequence shown here is derived from an EMBL/GenBank/DDBJ whole genome shotgun (WGS) entry which is preliminary data.</text>
</comment>
<dbReference type="Proteomes" id="UP000238274">
    <property type="component" value="Unassembled WGS sequence"/>
</dbReference>
<evidence type="ECO:0000313" key="2">
    <source>
        <dbReference type="Proteomes" id="UP000238274"/>
    </source>
</evidence>
<sequence>MTLISDKFLKRVESSTKKIIDTRDSCAHTIRLKRGFAICSVKGFH</sequence>
<reference evidence="1 2" key="1">
    <citation type="submission" date="2017-12" db="EMBL/GenBank/DDBJ databases">
        <title>Gene loss provides genomic basis for host adaptation in cereal stripe rust fungi.</title>
        <authorList>
            <person name="Xia C."/>
        </authorList>
    </citation>
    <scope>NUCLEOTIDE SEQUENCE [LARGE SCALE GENOMIC DNA]</scope>
    <source>
        <strain evidence="1 2">93TX-2</strain>
    </source>
</reference>
<reference evidence="2" key="3">
    <citation type="journal article" date="2018" name="Mol. Plant Microbe Interact.">
        <title>Genome sequence resources for the wheat stripe rust pathogen (Puccinia striiformis f. sp. tritici) and the barley stripe rust pathogen (Puccinia striiformis f. sp. hordei).</title>
        <authorList>
            <person name="Xia C."/>
            <person name="Wang M."/>
            <person name="Yin C."/>
            <person name="Cornejo O.E."/>
            <person name="Hulbert S.H."/>
            <person name="Chen X."/>
        </authorList>
    </citation>
    <scope>NUCLEOTIDE SEQUENCE [LARGE SCALE GENOMIC DNA]</scope>
    <source>
        <strain evidence="2">93TX-2</strain>
    </source>
</reference>
<evidence type="ECO:0000313" key="1">
    <source>
        <dbReference type="EMBL" id="POW19323.1"/>
    </source>
</evidence>
<name>A0A2S4WC45_9BASI</name>
<organism evidence="1 2">
    <name type="scientific">Puccinia striiformis</name>
    <dbReference type="NCBI Taxonomy" id="27350"/>
    <lineage>
        <taxon>Eukaryota</taxon>
        <taxon>Fungi</taxon>
        <taxon>Dikarya</taxon>
        <taxon>Basidiomycota</taxon>
        <taxon>Pucciniomycotina</taxon>
        <taxon>Pucciniomycetes</taxon>
        <taxon>Pucciniales</taxon>
        <taxon>Pucciniaceae</taxon>
        <taxon>Puccinia</taxon>
    </lineage>
</organism>